<keyword evidence="7" id="KW-0902">Two-component regulatory system</keyword>
<evidence type="ECO:0000259" key="8">
    <source>
        <dbReference type="PROSITE" id="PS50109"/>
    </source>
</evidence>
<evidence type="ECO:0000256" key="2">
    <source>
        <dbReference type="ARBA" id="ARBA00004236"/>
    </source>
</evidence>
<dbReference type="PROSITE" id="PS50109">
    <property type="entry name" value="HIS_KIN"/>
    <property type="match status" value="1"/>
</dbReference>
<keyword evidence="4" id="KW-0597">Phosphoprotein</keyword>
<evidence type="ECO:0000313" key="9">
    <source>
        <dbReference type="EMBL" id="GMA93190.1"/>
    </source>
</evidence>
<dbReference type="CDD" id="cd00075">
    <property type="entry name" value="HATPase"/>
    <property type="match status" value="1"/>
</dbReference>
<evidence type="ECO:0000256" key="4">
    <source>
        <dbReference type="ARBA" id="ARBA00022553"/>
    </source>
</evidence>
<dbReference type="Gene3D" id="1.10.287.130">
    <property type="match status" value="1"/>
</dbReference>
<reference evidence="9" key="1">
    <citation type="journal article" date="2014" name="Int. J. Syst. Evol. Microbiol.">
        <title>Complete genome of a new Firmicutes species belonging to the dominant human colonic microbiota ('Ruminococcus bicirculans') reveals two chromosomes and a selective capacity to utilize plant glucans.</title>
        <authorList>
            <consortium name="NISC Comparative Sequencing Program"/>
            <person name="Wegmann U."/>
            <person name="Louis P."/>
            <person name="Goesmann A."/>
            <person name="Henrissat B."/>
            <person name="Duncan S.H."/>
            <person name="Flint H.J."/>
        </authorList>
    </citation>
    <scope>NUCLEOTIDE SEQUENCE</scope>
    <source>
        <strain evidence="9">NBRC 108894</strain>
    </source>
</reference>
<organism evidence="9 11">
    <name type="scientific">Pseudolysinimonas kribbensis</name>
    <dbReference type="NCBI Taxonomy" id="433641"/>
    <lineage>
        <taxon>Bacteria</taxon>
        <taxon>Bacillati</taxon>
        <taxon>Actinomycetota</taxon>
        <taxon>Actinomycetes</taxon>
        <taxon>Micrococcales</taxon>
        <taxon>Microbacteriaceae</taxon>
        <taxon>Pseudolysinimonas</taxon>
    </lineage>
</organism>
<dbReference type="EMBL" id="BSVB01000001">
    <property type="protein sequence ID" value="GMA97098.1"/>
    <property type="molecule type" value="Genomic_DNA"/>
</dbReference>
<dbReference type="InterPro" id="IPR050736">
    <property type="entry name" value="Sensor_HK_Regulatory"/>
</dbReference>
<accession>A0ABQ6K290</accession>
<keyword evidence="6" id="KW-0418">Kinase</keyword>
<dbReference type="Pfam" id="PF02518">
    <property type="entry name" value="HATPase_c"/>
    <property type="match status" value="1"/>
</dbReference>
<reference evidence="11" key="2">
    <citation type="journal article" date="2019" name="Int. J. Syst. Evol. Microbiol.">
        <title>The Global Catalogue of Microorganisms (GCM) 10K type strain sequencing project: providing services to taxonomists for standard genome sequencing and annotation.</title>
        <authorList>
            <consortium name="The Broad Institute Genomics Platform"/>
            <consortium name="The Broad Institute Genome Sequencing Center for Infectious Disease"/>
            <person name="Wu L."/>
            <person name="Ma J."/>
        </authorList>
    </citation>
    <scope>NUCLEOTIDE SEQUENCE [LARGE SCALE GENOMIC DNA]</scope>
    <source>
        <strain evidence="11">NBRC 108894</strain>
    </source>
</reference>
<sequence length="260" mass="28291">MVVVKDVTRELDAVRARDDLVGSVTHELRSPLTSILGYLDLVRDADLDDETLEQVDVAASNAERLLVLVNDLLRAASDADKNLPMSFVRADVAEIARESVASQRIFAEDREVELELDVPASATATIDPVRIRQVVDNLVTNAIKYNREWGTVQVSVRETGPAITLEVRDTGQGIPDIDLARIFDRFYRTKSARNSTTGGTGLGLAITREIVQRHGGDLSVESELGLGSTFRVRIPTEHVAPDAPDRAISASSIARHGKAA</sequence>
<evidence type="ECO:0000256" key="7">
    <source>
        <dbReference type="ARBA" id="ARBA00023012"/>
    </source>
</evidence>
<dbReference type="EMBL" id="BSVB01000001">
    <property type="protein sequence ID" value="GMA93190.1"/>
    <property type="molecule type" value="Genomic_DNA"/>
</dbReference>
<evidence type="ECO:0000256" key="3">
    <source>
        <dbReference type="ARBA" id="ARBA00012438"/>
    </source>
</evidence>
<dbReference type="InterPro" id="IPR003661">
    <property type="entry name" value="HisK_dim/P_dom"/>
</dbReference>
<gene>
    <name evidence="9" type="ORF">GCM10025881_00140</name>
    <name evidence="10" type="ORF">GCM10025881_39220</name>
</gene>
<dbReference type="InterPro" id="IPR036097">
    <property type="entry name" value="HisK_dim/P_sf"/>
</dbReference>
<dbReference type="SUPFAM" id="SSF47384">
    <property type="entry name" value="Homodimeric domain of signal transducing histidine kinase"/>
    <property type="match status" value="1"/>
</dbReference>
<dbReference type="PANTHER" id="PTHR43711">
    <property type="entry name" value="TWO-COMPONENT HISTIDINE KINASE"/>
    <property type="match status" value="1"/>
</dbReference>
<comment type="caution">
    <text evidence="9">The sequence shown here is derived from an EMBL/GenBank/DDBJ whole genome shotgun (WGS) entry which is preliminary data.</text>
</comment>
<dbReference type="SMART" id="SM00387">
    <property type="entry name" value="HATPase_c"/>
    <property type="match status" value="1"/>
</dbReference>
<dbReference type="InterPro" id="IPR005467">
    <property type="entry name" value="His_kinase_dom"/>
</dbReference>
<dbReference type="PANTHER" id="PTHR43711:SF1">
    <property type="entry name" value="HISTIDINE KINASE 1"/>
    <property type="match status" value="1"/>
</dbReference>
<evidence type="ECO:0000256" key="6">
    <source>
        <dbReference type="ARBA" id="ARBA00022777"/>
    </source>
</evidence>
<evidence type="ECO:0000256" key="1">
    <source>
        <dbReference type="ARBA" id="ARBA00000085"/>
    </source>
</evidence>
<dbReference type="Pfam" id="PF00512">
    <property type="entry name" value="HisKA"/>
    <property type="match status" value="1"/>
</dbReference>
<evidence type="ECO:0000313" key="10">
    <source>
        <dbReference type="EMBL" id="GMA97098.1"/>
    </source>
</evidence>
<dbReference type="Proteomes" id="UP001157034">
    <property type="component" value="Unassembled WGS sequence"/>
</dbReference>
<name>A0ABQ6K290_9MICO</name>
<dbReference type="EC" id="2.7.13.3" evidence="3"/>
<dbReference type="InterPro" id="IPR003594">
    <property type="entry name" value="HATPase_dom"/>
</dbReference>
<feature type="domain" description="Histidine kinase" evidence="8">
    <location>
        <begin position="23"/>
        <end position="238"/>
    </location>
</feature>
<comment type="catalytic activity">
    <reaction evidence="1">
        <text>ATP + protein L-histidine = ADP + protein N-phospho-L-histidine.</text>
        <dbReference type="EC" id="2.7.13.3"/>
    </reaction>
</comment>
<keyword evidence="11" id="KW-1185">Reference proteome</keyword>
<dbReference type="SMART" id="SM00388">
    <property type="entry name" value="HisKA"/>
    <property type="match status" value="1"/>
</dbReference>
<dbReference type="SUPFAM" id="SSF55874">
    <property type="entry name" value="ATPase domain of HSP90 chaperone/DNA topoisomerase II/histidine kinase"/>
    <property type="match status" value="1"/>
</dbReference>
<protein>
    <recommendedName>
        <fullName evidence="3">histidine kinase</fullName>
        <ecNumber evidence="3">2.7.13.3</ecNumber>
    </recommendedName>
</protein>
<evidence type="ECO:0000256" key="5">
    <source>
        <dbReference type="ARBA" id="ARBA00022679"/>
    </source>
</evidence>
<reference evidence="9" key="3">
    <citation type="submission" date="2023-02" db="EMBL/GenBank/DDBJ databases">
        <authorList>
            <person name="Sun Q."/>
            <person name="Mori K."/>
        </authorList>
    </citation>
    <scope>NUCLEOTIDE SEQUENCE</scope>
    <source>
        <strain evidence="9">NBRC 108894</strain>
    </source>
</reference>
<dbReference type="RefSeq" id="WP_284251888.1">
    <property type="nucleotide sequence ID" value="NZ_BSVB01000001.1"/>
</dbReference>
<dbReference type="InterPro" id="IPR004358">
    <property type="entry name" value="Sig_transdc_His_kin-like_C"/>
</dbReference>
<evidence type="ECO:0000313" key="11">
    <source>
        <dbReference type="Proteomes" id="UP001157034"/>
    </source>
</evidence>
<dbReference type="PRINTS" id="PR00344">
    <property type="entry name" value="BCTRLSENSOR"/>
</dbReference>
<proteinExistence type="predicted"/>
<comment type="subcellular location">
    <subcellularLocation>
        <location evidence="2">Cell membrane</location>
    </subcellularLocation>
</comment>
<dbReference type="Gene3D" id="3.30.565.10">
    <property type="entry name" value="Histidine kinase-like ATPase, C-terminal domain"/>
    <property type="match status" value="1"/>
</dbReference>
<dbReference type="InterPro" id="IPR036890">
    <property type="entry name" value="HATPase_C_sf"/>
</dbReference>
<dbReference type="CDD" id="cd00082">
    <property type="entry name" value="HisKA"/>
    <property type="match status" value="1"/>
</dbReference>
<keyword evidence="5" id="KW-0808">Transferase</keyword>